<feature type="domain" description="Cupin type-2" evidence="1">
    <location>
        <begin position="47"/>
        <end position="116"/>
    </location>
</feature>
<reference evidence="2 3" key="1">
    <citation type="submission" date="2016-10" db="EMBL/GenBank/DDBJ databases">
        <authorList>
            <person name="de Groot N.N."/>
        </authorList>
    </citation>
    <scope>NUCLEOTIDE SEQUENCE [LARGE SCALE GENOMIC DNA]</scope>
    <source>
        <strain evidence="2 3">GAS232</strain>
    </source>
</reference>
<evidence type="ECO:0000313" key="2">
    <source>
        <dbReference type="EMBL" id="SDF01439.1"/>
    </source>
</evidence>
<dbReference type="Proteomes" id="UP000182427">
    <property type="component" value="Chromosome I"/>
</dbReference>
<dbReference type="Gene3D" id="2.60.120.10">
    <property type="entry name" value="Jelly Rolls"/>
    <property type="match status" value="1"/>
</dbReference>
<dbReference type="InterPro" id="IPR014710">
    <property type="entry name" value="RmlC-like_jellyroll"/>
</dbReference>
<dbReference type="InterPro" id="IPR011051">
    <property type="entry name" value="RmlC_Cupin_sf"/>
</dbReference>
<accession>A0A1G7HN57</accession>
<gene>
    <name evidence="2" type="ORF">SAMN05444167_1131</name>
</gene>
<dbReference type="SUPFAM" id="SSF51182">
    <property type="entry name" value="RmlC-like cupins"/>
    <property type="match status" value="1"/>
</dbReference>
<dbReference type="Pfam" id="PF07883">
    <property type="entry name" value="Cupin_2"/>
    <property type="match status" value="1"/>
</dbReference>
<proteinExistence type="predicted"/>
<dbReference type="CDD" id="cd02236">
    <property type="entry name" value="cupin_CV2614-like"/>
    <property type="match status" value="1"/>
</dbReference>
<dbReference type="OrthoDB" id="287220at2"/>
<sequence length="137" mass="14849">MSAIQPPQQDHNPVQTSITMVSKDVATDAGEPVRYLSTPNPEVSSMILTLPAGGKTDWMTHPVPGYVYILEGELTVEFVDGTHVTFKAGQGFLQARAKWHRGVNSGQGQMRFLAVFFGEKDTPVIVNPPKGALVDAK</sequence>
<organism evidence="2 3">
    <name type="scientific">Terriglobus roseus</name>
    <dbReference type="NCBI Taxonomy" id="392734"/>
    <lineage>
        <taxon>Bacteria</taxon>
        <taxon>Pseudomonadati</taxon>
        <taxon>Acidobacteriota</taxon>
        <taxon>Terriglobia</taxon>
        <taxon>Terriglobales</taxon>
        <taxon>Acidobacteriaceae</taxon>
        <taxon>Terriglobus</taxon>
    </lineage>
</organism>
<dbReference type="EMBL" id="LT629690">
    <property type="protein sequence ID" value="SDF01439.1"/>
    <property type="molecule type" value="Genomic_DNA"/>
</dbReference>
<protein>
    <submittedName>
        <fullName evidence="2">Cupin domain protein</fullName>
    </submittedName>
</protein>
<dbReference type="InterPro" id="IPR013096">
    <property type="entry name" value="Cupin_2"/>
</dbReference>
<evidence type="ECO:0000313" key="3">
    <source>
        <dbReference type="Proteomes" id="UP000182427"/>
    </source>
</evidence>
<keyword evidence="3" id="KW-1185">Reference proteome</keyword>
<dbReference type="RefSeq" id="WP_083344285.1">
    <property type="nucleotide sequence ID" value="NZ_LT629690.1"/>
</dbReference>
<evidence type="ECO:0000259" key="1">
    <source>
        <dbReference type="Pfam" id="PF07883"/>
    </source>
</evidence>
<dbReference type="AlphaFoldDB" id="A0A1G7HN57"/>
<name>A0A1G7HN57_9BACT</name>